<accession>A0A068RRD9</accession>
<dbReference type="OrthoDB" id="10265871at2759"/>
<organism evidence="3 4">
    <name type="scientific">Lichtheimia corymbifera JMRC:FSU:9682</name>
    <dbReference type="NCBI Taxonomy" id="1263082"/>
    <lineage>
        <taxon>Eukaryota</taxon>
        <taxon>Fungi</taxon>
        <taxon>Fungi incertae sedis</taxon>
        <taxon>Mucoromycota</taxon>
        <taxon>Mucoromycotina</taxon>
        <taxon>Mucoromycetes</taxon>
        <taxon>Mucorales</taxon>
        <taxon>Lichtheimiaceae</taxon>
        <taxon>Lichtheimia</taxon>
    </lineage>
</organism>
<protein>
    <submittedName>
        <fullName evidence="3">Atpase</fullName>
    </submittedName>
</protein>
<reference evidence="3" key="1">
    <citation type="submission" date="2013-08" db="EMBL/GenBank/DDBJ databases">
        <title>Gene expansion shapes genome architecture in the human pathogen Lichtheimia corymbifera: an evolutionary genomics analysis in the ancient terrestrial Mucorales (Mucoromycotina).</title>
        <authorList>
            <person name="Schwartze V.U."/>
            <person name="Winter S."/>
            <person name="Shelest E."/>
            <person name="Marcet-Houben M."/>
            <person name="Horn F."/>
            <person name="Wehner S."/>
            <person name="Hoffmann K."/>
            <person name="Riege K."/>
            <person name="Sammeth M."/>
            <person name="Nowrousian M."/>
            <person name="Valiante V."/>
            <person name="Linde J."/>
            <person name="Jacobsen I.D."/>
            <person name="Marz M."/>
            <person name="Brakhage A.A."/>
            <person name="Gabaldon T."/>
            <person name="Bocker S."/>
            <person name="Voigt K."/>
        </authorList>
    </citation>
    <scope>NUCLEOTIDE SEQUENCE [LARGE SCALE GENOMIC DNA]</scope>
    <source>
        <strain evidence="3">FSU 9682</strain>
    </source>
</reference>
<dbReference type="STRING" id="1263082.A0A068RRD9"/>
<evidence type="ECO:0000313" key="4">
    <source>
        <dbReference type="Proteomes" id="UP000027586"/>
    </source>
</evidence>
<dbReference type="InterPro" id="IPR010839">
    <property type="entry name" value="AtuA_N"/>
</dbReference>
<dbReference type="Pfam" id="PF07287">
    <property type="entry name" value="AtuA"/>
    <property type="match status" value="1"/>
</dbReference>
<dbReference type="InterPro" id="IPR056362">
    <property type="entry name" value="AtuA-like_ferredoxin_dom"/>
</dbReference>
<keyword evidence="4" id="KW-1185">Reference proteome</keyword>
<evidence type="ECO:0000259" key="2">
    <source>
        <dbReference type="Pfam" id="PF23544"/>
    </source>
</evidence>
<evidence type="ECO:0000259" key="1">
    <source>
        <dbReference type="Pfam" id="PF07287"/>
    </source>
</evidence>
<feature type="domain" description="AtuA-like ferredoxin-fold" evidence="2">
    <location>
        <begin position="536"/>
        <end position="628"/>
    </location>
</feature>
<dbReference type="VEuPathDB" id="FungiDB:LCOR_03718.1"/>
<name>A0A068RRD9_9FUNG</name>
<dbReference type="PANTHER" id="PTHR47708:SF2">
    <property type="entry name" value="SI:CH73-132F6.5"/>
    <property type="match status" value="1"/>
</dbReference>
<dbReference type="AlphaFoldDB" id="A0A068RRD9"/>
<dbReference type="EMBL" id="CBTN010000012">
    <property type="protein sequence ID" value="CDH52212.1"/>
    <property type="molecule type" value="Genomic_DNA"/>
</dbReference>
<gene>
    <name evidence="3" type="ORF">LCOR_03718.1</name>
</gene>
<feature type="domain" description="Acyclic terpene utilisation N-terminal" evidence="1">
    <location>
        <begin position="10"/>
        <end position="492"/>
    </location>
</feature>
<proteinExistence type="predicted"/>
<evidence type="ECO:0000313" key="3">
    <source>
        <dbReference type="EMBL" id="CDH52212.1"/>
    </source>
</evidence>
<dbReference type="PANTHER" id="PTHR47708">
    <property type="match status" value="1"/>
</dbReference>
<dbReference type="Proteomes" id="UP000027586">
    <property type="component" value="Unassembled WGS sequence"/>
</dbReference>
<dbReference type="Pfam" id="PF23544">
    <property type="entry name" value="AtuA_ferredoxin"/>
    <property type="match status" value="1"/>
</dbReference>
<sequence length="647" mass="69801">MAPNTNKRPVRIGCYSAFLGDSRDAAAQLVRKEGANLHYLVGDYLAEITMGVLALRKHARQMVPGLKEIEGGELAVDYIGQFLAFVLKPLLPDLKRNGTKVITNAGALDPLGCKAAVEELLKEQGIDMKVAAVYGDDMMPEKGGIATFDAFQNDVVSFSPTSVTEHTRDADRLPTSNEPIMSMNAYFGAKGVAAALEAGADIVVTGRAVDSAIVVGPLMYEYGWTPEKNSNYHDLLAAASLAGHIIECGCHATGGNFTDWKLAAFSPYGGYANMGYPIVEFEANGEFIVTKPERTGGLVTPATVAEQILYETLDPALYILPDVILDMRQVQLTQVAKDRVHVKGARGVKPTPYLKCCGIFMDGWVVNGTLIIGGAQAKDKADAVGHAIIERTRRMLKERGMEDYRAYNVETLGSEASLYGATSQAHGTREVVLRISAIHNDRKALRILSSEILAPVTCMAPGTGFGEVRPPLPNLVHFPCLLPKTMIKAQVAVGTARPQLIEWDAWDDTHAYQHSTPVPSIPEPPASELGSLVKTKLINVAYGRSGEKGDVSNIGIIARDPELLPYIKRSATEKVMGEFMKHHCHGTVKMYELPGLHALNFVLTQALGGGALTSLVMDKQGKSFAQLAISGIDVEVPARFLATESKM</sequence>
<comment type="caution">
    <text evidence="3">The sequence shown here is derived from an EMBL/GenBank/DDBJ whole genome shotgun (WGS) entry which is preliminary data.</text>
</comment>